<dbReference type="Gene3D" id="3.50.50.60">
    <property type="entry name" value="FAD/NAD(P)-binding domain"/>
    <property type="match status" value="1"/>
</dbReference>
<reference evidence="11 12" key="1">
    <citation type="journal article" date="2009" name="Stand. Genomic Sci.">
        <title>Complete genome sequence of Rhodothermus marinus type strain (R-10).</title>
        <authorList>
            <person name="Nolan M."/>
            <person name="Tindall B.J."/>
            <person name="Pomrenke H."/>
            <person name="Lapidus A."/>
            <person name="Copeland A."/>
            <person name="Glavina Del Rio T."/>
            <person name="Lucas S."/>
            <person name="Chen F."/>
            <person name="Tice H."/>
            <person name="Cheng J.F."/>
            <person name="Saunders E."/>
            <person name="Han C."/>
            <person name="Bruce D."/>
            <person name="Goodwin L."/>
            <person name="Chain P."/>
            <person name="Pitluck S."/>
            <person name="Ovchinikova G."/>
            <person name="Pati A."/>
            <person name="Ivanova N."/>
            <person name="Mavromatis K."/>
            <person name="Chen A."/>
            <person name="Palaniappan K."/>
            <person name="Land M."/>
            <person name="Hauser L."/>
            <person name="Chang Y.J."/>
            <person name="Jeffries C.D."/>
            <person name="Brettin T."/>
            <person name="Goker M."/>
            <person name="Bristow J."/>
            <person name="Eisen J.A."/>
            <person name="Markowitz V."/>
            <person name="Hugenholtz P."/>
            <person name="Kyrpides N.C."/>
            <person name="Klenk H.P."/>
            <person name="Detter J.C."/>
        </authorList>
    </citation>
    <scope>NUCLEOTIDE SEQUENCE [LARGE SCALE GENOMIC DNA]</scope>
    <source>
        <strain evidence="12">ATCC 43812 / DSM 4252 / R-10</strain>
    </source>
</reference>
<dbReference type="SUPFAM" id="SSF54373">
    <property type="entry name" value="FAD-linked reductases, C-terminal domain"/>
    <property type="match status" value="1"/>
</dbReference>
<dbReference type="GO" id="GO:0009851">
    <property type="term" value="P:auxin biosynthetic process"/>
    <property type="evidence" value="ECO:0007669"/>
    <property type="project" value="UniProtKB-KW"/>
</dbReference>
<comment type="cofactor">
    <cofactor evidence="1">
        <name>FAD</name>
        <dbReference type="ChEBI" id="CHEBI:57692"/>
    </cofactor>
</comment>
<keyword evidence="7" id="KW-0073">Auxin biosynthesis</keyword>
<dbReference type="STRING" id="518766.Rmar_2620"/>
<comment type="similarity">
    <text evidence="3">Belongs to the tryptophan 2-monooxygenase family.</text>
</comment>
<keyword evidence="6" id="KW-0560">Oxidoreductase</keyword>
<dbReference type="KEGG" id="rmr:Rmar_2620"/>
<keyword evidence="12" id="KW-1185">Reference proteome</keyword>
<protein>
    <recommendedName>
        <fullName evidence="5">Tryptophan 2-monooxygenase</fullName>
        <ecNumber evidence="4">1.13.12.3</ecNumber>
    </recommendedName>
</protein>
<evidence type="ECO:0000313" key="11">
    <source>
        <dbReference type="EMBL" id="ACY49492.1"/>
    </source>
</evidence>
<evidence type="ECO:0000256" key="1">
    <source>
        <dbReference type="ARBA" id="ARBA00001974"/>
    </source>
</evidence>
<feature type="binding site" evidence="9">
    <location>
        <begin position="41"/>
        <end position="42"/>
    </location>
    <ligand>
        <name>FAD</name>
        <dbReference type="ChEBI" id="CHEBI:57692"/>
    </ligand>
</feature>
<dbReference type="InterPro" id="IPR001613">
    <property type="entry name" value="Flavin_amine_oxidase"/>
</dbReference>
<feature type="domain" description="Amine oxidase" evidence="10">
    <location>
        <begin position="22"/>
        <end position="438"/>
    </location>
</feature>
<dbReference type="OrthoDB" id="56323at2"/>
<dbReference type="EC" id="1.13.12.3" evidence="4"/>
<accession>D0MG03</accession>
<dbReference type="Pfam" id="PF01593">
    <property type="entry name" value="Amino_oxidase"/>
    <property type="match status" value="1"/>
</dbReference>
<evidence type="ECO:0000256" key="2">
    <source>
        <dbReference type="ARBA" id="ARBA00004814"/>
    </source>
</evidence>
<evidence type="ECO:0000256" key="4">
    <source>
        <dbReference type="ARBA" id="ARBA00012535"/>
    </source>
</evidence>
<dbReference type="eggNOG" id="COG1231">
    <property type="taxonomic scope" value="Bacteria"/>
</dbReference>
<organism evidence="11 12">
    <name type="scientific">Rhodothermus marinus (strain ATCC 43812 / DSM 4252 / R-10)</name>
    <name type="common">Rhodothermus obamensis</name>
    <dbReference type="NCBI Taxonomy" id="518766"/>
    <lineage>
        <taxon>Bacteria</taxon>
        <taxon>Pseudomonadati</taxon>
        <taxon>Rhodothermota</taxon>
        <taxon>Rhodothermia</taxon>
        <taxon>Rhodothermales</taxon>
        <taxon>Rhodothermaceae</taxon>
        <taxon>Rhodothermus</taxon>
    </lineage>
</organism>
<evidence type="ECO:0000256" key="7">
    <source>
        <dbReference type="ARBA" id="ARBA00023070"/>
    </source>
</evidence>
<evidence type="ECO:0000313" key="12">
    <source>
        <dbReference type="Proteomes" id="UP000002221"/>
    </source>
</evidence>
<gene>
    <name evidence="11" type="ordered locus">Rmar_2620</name>
</gene>
<name>D0MG03_RHOM4</name>
<dbReference type="RefSeq" id="WP_012845102.1">
    <property type="nucleotide sequence ID" value="NC_013501.1"/>
</dbReference>
<sequence>MARAVRERRPHQDVIVVGAGAAGLAAAEALGRAGLSVWLLEARDRIGGRIRTWRDPIFPVPVELGAEFVHGRPAVTLQWLRRAGIGLIRVPEAHGLFLNGRVQAIDLLQTLRPMLERLPDPKAPDLAFSAFLEQNLSGDELTATRAMARIVAEGFEAADPEQLSVQALAEDWRPRGDAADDYPQFRPLGGYDRLIAALYRSLDPDRVHLYLQTVVHTVRWEPGHVEVEAQQAGKKRIFRAQALVLAVPLPLLRGEGECALRFDPPMPERWRSALAQLGMGAAVRVNLCFREAFWERNALLRELAFVHAPDESFTTIWHPLPLHVPVLLAWAGGPAARRLHDWPTEEIIQEALRTIGRISGVRDPGRYLIGACLHDWQRDPFAQGAYSYVRPGGLEARRTLCRPIEDTIFLAGEATDLEESATVAGALQSGYRAARDLLTALAGEPVTVPSD</sequence>
<dbReference type="EMBL" id="CP001807">
    <property type="protein sequence ID" value="ACY49492.1"/>
    <property type="molecule type" value="Genomic_DNA"/>
</dbReference>
<dbReference type="SUPFAM" id="SSF51905">
    <property type="entry name" value="FAD/NAD(P)-binding domain"/>
    <property type="match status" value="1"/>
</dbReference>
<feature type="binding site" evidence="9">
    <location>
        <position position="215"/>
    </location>
    <ligand>
        <name>FAD</name>
        <dbReference type="ChEBI" id="CHEBI:57692"/>
    </ligand>
</feature>
<dbReference type="HOGENOM" id="CLU_004498_10_2_10"/>
<dbReference type="PANTHER" id="PTHR10742">
    <property type="entry name" value="FLAVIN MONOAMINE OXIDASE"/>
    <property type="match status" value="1"/>
</dbReference>
<evidence type="ECO:0000256" key="9">
    <source>
        <dbReference type="PIRSR" id="PIRSR601613-1"/>
    </source>
</evidence>
<dbReference type="Proteomes" id="UP000002221">
    <property type="component" value="Chromosome"/>
</dbReference>
<dbReference type="AlphaFoldDB" id="D0MG03"/>
<evidence type="ECO:0000256" key="3">
    <source>
        <dbReference type="ARBA" id="ARBA00005833"/>
    </source>
</evidence>
<dbReference type="InterPro" id="IPR036188">
    <property type="entry name" value="FAD/NAD-bd_sf"/>
</dbReference>
<dbReference type="PANTHER" id="PTHR10742:SF410">
    <property type="entry name" value="LYSINE-SPECIFIC HISTONE DEMETHYLASE 2"/>
    <property type="match status" value="1"/>
</dbReference>
<evidence type="ECO:0000256" key="6">
    <source>
        <dbReference type="ARBA" id="ARBA00023002"/>
    </source>
</evidence>
<dbReference type="PRINTS" id="PR00757">
    <property type="entry name" value="AMINEOXDASEF"/>
</dbReference>
<dbReference type="GO" id="GO:0050361">
    <property type="term" value="F:tryptophan 2-monooxygenase activity"/>
    <property type="evidence" value="ECO:0007669"/>
    <property type="project" value="UniProtKB-EC"/>
</dbReference>
<dbReference type="InterPro" id="IPR002937">
    <property type="entry name" value="Amino_oxidase"/>
</dbReference>
<evidence type="ECO:0000259" key="10">
    <source>
        <dbReference type="Pfam" id="PF01593"/>
    </source>
</evidence>
<evidence type="ECO:0000256" key="8">
    <source>
        <dbReference type="ARBA" id="ARBA00047321"/>
    </source>
</evidence>
<dbReference type="InterPro" id="IPR050281">
    <property type="entry name" value="Flavin_monoamine_oxidase"/>
</dbReference>
<evidence type="ECO:0000256" key="5">
    <source>
        <dbReference type="ARBA" id="ARBA00017871"/>
    </source>
</evidence>
<comment type="pathway">
    <text evidence="2">Plant hormone metabolism; auxin biosynthesis.</text>
</comment>
<comment type="catalytic activity">
    <reaction evidence="8">
        <text>L-tryptophan + O2 = indole-3-acetamide + CO2 + H2O</text>
        <dbReference type="Rhea" id="RHEA:16165"/>
        <dbReference type="ChEBI" id="CHEBI:15377"/>
        <dbReference type="ChEBI" id="CHEBI:15379"/>
        <dbReference type="ChEBI" id="CHEBI:16031"/>
        <dbReference type="ChEBI" id="CHEBI:16526"/>
        <dbReference type="ChEBI" id="CHEBI:57912"/>
        <dbReference type="EC" id="1.13.12.3"/>
    </reaction>
</comment>
<proteinExistence type="inferred from homology"/>